<feature type="domain" description="Hemerythrin-like" evidence="1">
    <location>
        <begin position="102"/>
        <end position="234"/>
    </location>
</feature>
<evidence type="ECO:0000259" key="1">
    <source>
        <dbReference type="Pfam" id="PF01814"/>
    </source>
</evidence>
<dbReference type="InterPro" id="IPR012312">
    <property type="entry name" value="Hemerythrin-like"/>
</dbReference>
<dbReference type="InterPro" id="IPR007380">
    <property type="entry name" value="DUF438"/>
</dbReference>
<dbReference type="Pfam" id="PF13596">
    <property type="entry name" value="PAS_10"/>
    <property type="match status" value="1"/>
</dbReference>
<gene>
    <name evidence="3" type="ORF">K8W17_06750</name>
</gene>
<dbReference type="GO" id="GO:0005886">
    <property type="term" value="C:plasma membrane"/>
    <property type="evidence" value="ECO:0007669"/>
    <property type="project" value="TreeGrafter"/>
</dbReference>
<evidence type="ECO:0000313" key="3">
    <source>
        <dbReference type="EMBL" id="HJE15760.1"/>
    </source>
</evidence>
<comment type="caution">
    <text evidence="3">The sequence shown here is derived from an EMBL/GenBank/DDBJ whole genome shotgun (WGS) entry which is preliminary data.</text>
</comment>
<dbReference type="PANTHER" id="PTHR39966">
    <property type="entry name" value="BLL2471 PROTEIN-RELATED"/>
    <property type="match status" value="1"/>
</dbReference>
<feature type="domain" description="DUF438" evidence="2">
    <location>
        <begin position="24"/>
        <end position="88"/>
    </location>
</feature>
<dbReference type="Pfam" id="PF04282">
    <property type="entry name" value="DUF438"/>
    <property type="match status" value="1"/>
</dbReference>
<dbReference type="Gene3D" id="1.20.120.520">
    <property type="entry name" value="nmb1532 protein domain like"/>
    <property type="match status" value="1"/>
</dbReference>
<name>A0A921B4T7_9LACO</name>
<reference evidence="3" key="2">
    <citation type="submission" date="2021-09" db="EMBL/GenBank/DDBJ databases">
        <authorList>
            <person name="Gilroy R."/>
        </authorList>
    </citation>
    <scope>NUCLEOTIDE SEQUENCE</scope>
    <source>
        <strain evidence="3">CHK173-2119</strain>
    </source>
</reference>
<dbReference type="EMBL" id="DYXY01000178">
    <property type="protein sequence ID" value="HJE15760.1"/>
    <property type="molecule type" value="Genomic_DNA"/>
</dbReference>
<accession>A0A921B4T7</accession>
<dbReference type="AlphaFoldDB" id="A0A921B4T7"/>
<organism evidence="3 4">
    <name type="scientific">Lapidilactobacillus dextrinicus</name>
    <dbReference type="NCBI Taxonomy" id="51664"/>
    <lineage>
        <taxon>Bacteria</taxon>
        <taxon>Bacillati</taxon>
        <taxon>Bacillota</taxon>
        <taxon>Bacilli</taxon>
        <taxon>Lactobacillales</taxon>
        <taxon>Lactobacillaceae</taxon>
        <taxon>Lapidilactobacillus</taxon>
    </lineage>
</organism>
<dbReference type="Pfam" id="PF01814">
    <property type="entry name" value="Hemerythrin"/>
    <property type="match status" value="1"/>
</dbReference>
<protein>
    <submittedName>
        <fullName evidence="3">DUF438 domain-containing protein</fullName>
    </submittedName>
</protein>
<dbReference type="Gene3D" id="3.30.450.20">
    <property type="entry name" value="PAS domain"/>
    <property type="match status" value="1"/>
</dbReference>
<evidence type="ECO:0000313" key="4">
    <source>
        <dbReference type="Proteomes" id="UP000774947"/>
    </source>
</evidence>
<dbReference type="Proteomes" id="UP000774947">
    <property type="component" value="Unassembled WGS sequence"/>
</dbReference>
<reference evidence="3" key="1">
    <citation type="journal article" date="2021" name="PeerJ">
        <title>Extensive microbial diversity within the chicken gut microbiome revealed by metagenomics and culture.</title>
        <authorList>
            <person name="Gilroy R."/>
            <person name="Ravi A."/>
            <person name="Getino M."/>
            <person name="Pursley I."/>
            <person name="Horton D.L."/>
            <person name="Alikhan N.F."/>
            <person name="Baker D."/>
            <person name="Gharbi K."/>
            <person name="Hall N."/>
            <person name="Watson M."/>
            <person name="Adriaenssens E.M."/>
            <person name="Foster-Nyarko E."/>
            <person name="Jarju S."/>
            <person name="Secka A."/>
            <person name="Antonio M."/>
            <person name="Oren A."/>
            <person name="Chaudhuri R.R."/>
            <person name="La Ragione R."/>
            <person name="Hildebrand F."/>
            <person name="Pallen M.J."/>
        </authorList>
    </citation>
    <scope>NUCLEOTIDE SEQUENCE</scope>
    <source>
        <strain evidence="3">CHK173-2119</strain>
    </source>
</reference>
<evidence type="ECO:0000259" key="2">
    <source>
        <dbReference type="Pfam" id="PF04282"/>
    </source>
</evidence>
<dbReference type="PANTHER" id="PTHR39966:SF3">
    <property type="entry name" value="DUF438 DOMAIN-CONTAINING PROTEIN"/>
    <property type="match status" value="1"/>
</dbReference>
<sequence length="493" mass="54814">MTEAKSTNSDALQHNAVYRQQKIVEILKMLHEGGSFEDAKAIFDETFSSVDVSEITSAERALIATGLNPMEIQHLCNVHAAVFKGKISDNQVATPDEEAPGHPIQVLKLENLIITSLLKDELLPCLKKWQQDGRDQQYLTRIQHALADLQTIDQHYTRKENLIFPLMDKYGITAPPKVMWGVDDKIRGLIKTANQLVKQTPLPDKYDIEAAVEIANQEISEMIFKEEQIMLPMVTEVFTAADWGMVAAESDEIGYTLIAQPLPWRPSAAAIAKDEAKPKEVPAIATELNEMAQSLADQQELTAKKAKPASKPIGMPSHVVTKLASSQVKSADKQRTAIKNDDYVPTHLLLDANGRAQISFNNGTLDLSQLTGIFKVLPIDLTLVDVNDQVAWFSDDGDRIFPRTKAVVGRAVVNCHPPKSVDKVEKILSDFHNGTRQEADFWINFRGRMAYIRYFAVHDEDGEYIGCLEATQDITAIQALTGEKRLDADSSVD</sequence>
<proteinExistence type="predicted"/>